<evidence type="ECO:0000313" key="2">
    <source>
        <dbReference type="Proteomes" id="UP001236620"/>
    </source>
</evidence>
<dbReference type="Proteomes" id="UP001236620">
    <property type="component" value="Unassembled WGS sequence"/>
</dbReference>
<dbReference type="EMBL" id="JAUSWP010000007">
    <property type="protein sequence ID" value="MDQ0568022.1"/>
    <property type="molecule type" value="Genomic_DNA"/>
</dbReference>
<name>A0ABU0NFT4_9MOLU</name>
<dbReference type="RefSeq" id="WP_307445304.1">
    <property type="nucleotide sequence ID" value="NZ_JAUSWP010000007.1"/>
</dbReference>
<organism evidence="1 2">
    <name type="scientific">Mycoplasma yeatsii</name>
    <dbReference type="NCBI Taxonomy" id="51365"/>
    <lineage>
        <taxon>Bacteria</taxon>
        <taxon>Bacillati</taxon>
        <taxon>Mycoplasmatota</taxon>
        <taxon>Mollicutes</taxon>
        <taxon>Mycoplasmataceae</taxon>
        <taxon>Mycoplasma</taxon>
    </lineage>
</organism>
<dbReference type="SUPFAM" id="SSF55486">
    <property type="entry name" value="Metalloproteases ('zincins'), catalytic domain"/>
    <property type="match status" value="2"/>
</dbReference>
<reference evidence="1" key="1">
    <citation type="submission" date="2023-07" db="EMBL/GenBank/DDBJ databases">
        <title>Genomic Encyclopedia of Type Strains, Phase IV (KMG-IV): sequencing the most valuable type-strain genomes for metagenomic binning, comparative biology and taxonomic classification.</title>
        <authorList>
            <person name="Goeker M."/>
        </authorList>
    </citation>
    <scope>NUCLEOTIDE SEQUENCE [LARGE SCALE GENOMIC DNA]</scope>
    <source>
        <strain evidence="1">DSM 22019</strain>
    </source>
</reference>
<proteinExistence type="predicted"/>
<accession>A0ABU0NFT4</accession>
<evidence type="ECO:0000313" key="1">
    <source>
        <dbReference type="EMBL" id="MDQ0568022.1"/>
    </source>
</evidence>
<gene>
    <name evidence="1" type="ORF">J2Z63_000670</name>
</gene>
<keyword evidence="2" id="KW-1185">Reference proteome</keyword>
<protein>
    <submittedName>
        <fullName evidence="1">Uncharacterized protein</fullName>
    </submittedName>
</protein>
<sequence length="499" mass="58410">MKKISRYLWILILLIVGVFATQTYLNKSYNVPDLTGKTDYRSNYNRKYGLMWGGHALRYYLYRNSSAYDTNKTEYENFIKNIEEQTLNINFLNSKQSIVQRQDFKYSLISSVMVTSEYGSTSAQEFFAESFSKYVSSNDNQKNVTWYLLEHFFTKTFKQLKNNFSGGITNTDKWIKIKDLIDNDANKVSKEIKYDINLDPNKQNLNPSDLGYTNVINGNRYIYGFFNRRYVTDTITNLGKQIFSPDFEFNNYAISRIGQQKFGTYAKKLMSSTLYNPYQKIQHTKQTKNKWSNIDQLDKYWKDISKFKTTNGIEQSSIQIKRNLDAAYEHEKDFKKDDLYEETLKLFNIIYKIAGDDFRKIFINLILTNDKKIKGIGDATGVNGITSTQSLTDDSTTVYSFIIIRDKSFKSKENQHQFNWSWFSSNNRFQTLHHEFGHVLDAYLSKENSFSELFDEDDYKLTQQGRLYAGDTPVKDVYALVDKKKALRFGHMSGCKCCC</sequence>
<comment type="caution">
    <text evidence="1">The sequence shown here is derived from an EMBL/GenBank/DDBJ whole genome shotgun (WGS) entry which is preliminary data.</text>
</comment>